<reference evidence="2" key="1">
    <citation type="journal article" date="2020" name="Mol. Plant Microbe Interact.">
        <title>Genome Sequence of the Biocontrol Agent Coniothyrium minitans strain Conio (IMI 134523).</title>
        <authorList>
            <person name="Patel D."/>
            <person name="Shittu T.A."/>
            <person name="Baroncelli R."/>
            <person name="Muthumeenakshi S."/>
            <person name="Osborne T.H."/>
            <person name="Janganan T.K."/>
            <person name="Sreenivasaprasad S."/>
        </authorList>
    </citation>
    <scope>NUCLEOTIDE SEQUENCE</scope>
    <source>
        <strain evidence="2">Conio</strain>
    </source>
</reference>
<feature type="region of interest" description="Disordered" evidence="1">
    <location>
        <begin position="240"/>
        <end position="260"/>
    </location>
</feature>
<organism evidence="2 3">
    <name type="scientific">Paraphaeosphaeria minitans</name>
    <dbReference type="NCBI Taxonomy" id="565426"/>
    <lineage>
        <taxon>Eukaryota</taxon>
        <taxon>Fungi</taxon>
        <taxon>Dikarya</taxon>
        <taxon>Ascomycota</taxon>
        <taxon>Pezizomycotina</taxon>
        <taxon>Dothideomycetes</taxon>
        <taxon>Pleosporomycetidae</taxon>
        <taxon>Pleosporales</taxon>
        <taxon>Massarineae</taxon>
        <taxon>Didymosphaeriaceae</taxon>
        <taxon>Paraphaeosphaeria</taxon>
    </lineage>
</organism>
<evidence type="ECO:0000313" key="3">
    <source>
        <dbReference type="Proteomes" id="UP000756921"/>
    </source>
</evidence>
<evidence type="ECO:0000256" key="1">
    <source>
        <dbReference type="SAM" id="MobiDB-lite"/>
    </source>
</evidence>
<feature type="compositionally biased region" description="Polar residues" evidence="1">
    <location>
        <begin position="242"/>
        <end position="260"/>
    </location>
</feature>
<dbReference type="Proteomes" id="UP000756921">
    <property type="component" value="Unassembled WGS sequence"/>
</dbReference>
<comment type="caution">
    <text evidence="2">The sequence shown here is derived from an EMBL/GenBank/DDBJ whole genome shotgun (WGS) entry which is preliminary data.</text>
</comment>
<name>A0A9P6GN71_9PLEO</name>
<dbReference type="AlphaFoldDB" id="A0A9P6GN71"/>
<proteinExistence type="predicted"/>
<keyword evidence="3" id="KW-1185">Reference proteome</keyword>
<protein>
    <submittedName>
        <fullName evidence="2">Uncharacterized protein</fullName>
    </submittedName>
</protein>
<feature type="compositionally biased region" description="Low complexity" evidence="1">
    <location>
        <begin position="64"/>
        <end position="74"/>
    </location>
</feature>
<sequence>MFVSTSADKADGQVVLTGRAPWFQPSFTLTGGQNKKHAGEAETTGLLKQEQQEALASCGRTHSETNAANKAATETETEAEAEADGNATRPGSRQVDLNPPSTTTELLRRHTCAESPHGAAAARQTPSVTRRFLTIHHPLHTAHRPYNADTNTLGPLRSAFTSVARRPPRGTRCAAGLRTNSHHCRATSATAPRRHSRPPGGQPATERHAPRATPSPGSSTVLIRDPLCVFDLEYLDPRQRQTETSLQWHTRNVTSDNPPA</sequence>
<dbReference type="EMBL" id="WJXW01000003">
    <property type="protein sequence ID" value="KAF9738163.1"/>
    <property type="molecule type" value="Genomic_DNA"/>
</dbReference>
<evidence type="ECO:0000313" key="2">
    <source>
        <dbReference type="EMBL" id="KAF9738163.1"/>
    </source>
</evidence>
<feature type="region of interest" description="Disordered" evidence="1">
    <location>
        <begin position="182"/>
        <end position="220"/>
    </location>
</feature>
<gene>
    <name evidence="2" type="ORF">PMIN01_03446</name>
</gene>
<accession>A0A9P6GN71</accession>
<feature type="region of interest" description="Disordered" evidence="1">
    <location>
        <begin position="59"/>
        <end position="102"/>
    </location>
</feature>